<gene>
    <name evidence="1" type="ORF">NSA58_15180</name>
</gene>
<protein>
    <submittedName>
        <fullName evidence="1">Uncharacterized protein</fullName>
    </submittedName>
</protein>
<reference evidence="1" key="1">
    <citation type="submission" date="2022-07" db="EMBL/GenBank/DDBJ databases">
        <title>Enhanced cultured diversity of the mouse gut microbiota enables custom-made synthetic communities.</title>
        <authorList>
            <person name="Afrizal A."/>
        </authorList>
    </citation>
    <scope>NUCLEOTIDE SEQUENCE</scope>
    <source>
        <strain evidence="1">DSM 29186</strain>
    </source>
</reference>
<name>A0A9X2S2Q1_9FIRM</name>
<keyword evidence="2" id="KW-1185">Reference proteome</keyword>
<proteinExistence type="predicted"/>
<sequence>MSKLFLDLVGQECKIIFLGGLAEVKGIILDIDDNWVKLKLRKKDKVRLIKLRFVSSILLKENT</sequence>
<evidence type="ECO:0000313" key="1">
    <source>
        <dbReference type="EMBL" id="MCR1824129.1"/>
    </source>
</evidence>
<comment type="caution">
    <text evidence="1">The sequence shown here is derived from an EMBL/GenBank/DDBJ whole genome shotgun (WGS) entry which is preliminary data.</text>
</comment>
<organism evidence="1 2">
    <name type="scientific">Terrisporobacter muris</name>
    <dbReference type="NCBI Taxonomy" id="2963284"/>
    <lineage>
        <taxon>Bacteria</taxon>
        <taxon>Bacillati</taxon>
        <taxon>Bacillota</taxon>
        <taxon>Clostridia</taxon>
        <taxon>Peptostreptococcales</taxon>
        <taxon>Peptostreptococcaceae</taxon>
        <taxon>Terrisporobacter</taxon>
    </lineage>
</organism>
<dbReference type="RefSeq" id="WP_257560648.1">
    <property type="nucleotide sequence ID" value="NZ_JANKBY010000250.1"/>
</dbReference>
<dbReference type="Proteomes" id="UP001140817">
    <property type="component" value="Unassembled WGS sequence"/>
</dbReference>
<dbReference type="AlphaFoldDB" id="A0A9X2S2Q1"/>
<evidence type="ECO:0000313" key="2">
    <source>
        <dbReference type="Proteomes" id="UP001140817"/>
    </source>
</evidence>
<accession>A0A9X2S2Q1</accession>
<dbReference type="EMBL" id="JANKBY010000250">
    <property type="protein sequence ID" value="MCR1824129.1"/>
    <property type="molecule type" value="Genomic_DNA"/>
</dbReference>